<feature type="region of interest" description="Disordered" evidence="8">
    <location>
        <begin position="101"/>
        <end position="189"/>
    </location>
</feature>
<dbReference type="PANTHER" id="PTHR12419">
    <property type="entry name" value="OTU DOMAIN CONTAINING PROTEIN"/>
    <property type="match status" value="1"/>
</dbReference>
<dbReference type="FunFam" id="3.90.70.80:FF:000018">
    <property type="entry name" value="OTU domain-containing protein 5-B"/>
    <property type="match status" value="1"/>
</dbReference>
<keyword evidence="4" id="KW-0645">Protease</keyword>
<dbReference type="AlphaFoldDB" id="A0A553NZ85"/>
<dbReference type="GO" id="GO:0006508">
    <property type="term" value="P:proteolysis"/>
    <property type="evidence" value="ECO:0007669"/>
    <property type="project" value="UniProtKB-KW"/>
</dbReference>
<feature type="compositionally biased region" description="Polar residues" evidence="8">
    <location>
        <begin position="584"/>
        <end position="598"/>
    </location>
</feature>
<evidence type="ECO:0000259" key="9">
    <source>
        <dbReference type="PROSITE" id="PS50802"/>
    </source>
</evidence>
<dbReference type="GO" id="GO:0004843">
    <property type="term" value="F:cysteine-type deubiquitinase activity"/>
    <property type="evidence" value="ECO:0007669"/>
    <property type="project" value="UniProtKB-EC"/>
</dbReference>
<comment type="catalytic activity">
    <reaction evidence="1">
        <text>Thiol-dependent hydrolysis of ester, thioester, amide, peptide and isopeptide bonds formed by the C-terminal Gly of ubiquitin (a 76-residue protein attached to proteins as an intracellular targeting signal).</text>
        <dbReference type="EC" id="3.4.19.12"/>
    </reaction>
</comment>
<gene>
    <name evidence="10" type="ORF">TCAL_11934</name>
</gene>
<dbReference type="STRING" id="6832.A0A553NZ85"/>
<feature type="compositionally biased region" description="Low complexity" evidence="8">
    <location>
        <begin position="101"/>
        <end position="116"/>
    </location>
</feature>
<feature type="compositionally biased region" description="Low complexity" evidence="8">
    <location>
        <begin position="599"/>
        <end position="628"/>
    </location>
</feature>
<dbReference type="Pfam" id="PF02338">
    <property type="entry name" value="OTU"/>
    <property type="match status" value="1"/>
</dbReference>
<dbReference type="InterPro" id="IPR003323">
    <property type="entry name" value="OTU_dom"/>
</dbReference>
<proteinExistence type="inferred from homology"/>
<feature type="region of interest" description="Disordered" evidence="8">
    <location>
        <begin position="1"/>
        <end position="77"/>
    </location>
</feature>
<evidence type="ECO:0000313" key="11">
    <source>
        <dbReference type="Proteomes" id="UP000318571"/>
    </source>
</evidence>
<evidence type="ECO:0000256" key="6">
    <source>
        <dbReference type="ARBA" id="ARBA00022801"/>
    </source>
</evidence>
<protein>
    <recommendedName>
        <fullName evidence="3">ubiquitinyl hydrolase 1</fullName>
        <ecNumber evidence="3">3.4.19.12</ecNumber>
    </recommendedName>
    <alternativeName>
        <fullName evidence="7">Deubiquitinating enzyme A</fullName>
    </alternativeName>
</protein>
<evidence type="ECO:0000256" key="7">
    <source>
        <dbReference type="ARBA" id="ARBA00033460"/>
    </source>
</evidence>
<feature type="region of interest" description="Disordered" evidence="8">
    <location>
        <begin position="421"/>
        <end position="464"/>
    </location>
</feature>
<evidence type="ECO:0000256" key="3">
    <source>
        <dbReference type="ARBA" id="ARBA00012759"/>
    </source>
</evidence>
<dbReference type="EC" id="3.4.19.12" evidence="3"/>
<feature type="compositionally biased region" description="Low complexity" evidence="8">
    <location>
        <begin position="507"/>
        <end position="530"/>
    </location>
</feature>
<evidence type="ECO:0000256" key="1">
    <source>
        <dbReference type="ARBA" id="ARBA00000707"/>
    </source>
</evidence>
<evidence type="ECO:0000256" key="2">
    <source>
        <dbReference type="ARBA" id="ARBA00010407"/>
    </source>
</evidence>
<dbReference type="GO" id="GO:0016579">
    <property type="term" value="P:protein deubiquitination"/>
    <property type="evidence" value="ECO:0007669"/>
    <property type="project" value="TreeGrafter"/>
</dbReference>
<reference evidence="10 11" key="1">
    <citation type="journal article" date="2018" name="Nat. Ecol. Evol.">
        <title>Genomic signatures of mitonuclear coevolution across populations of Tigriopus californicus.</title>
        <authorList>
            <person name="Barreto F.S."/>
            <person name="Watson E.T."/>
            <person name="Lima T.G."/>
            <person name="Willett C.S."/>
            <person name="Edmands S."/>
            <person name="Li W."/>
            <person name="Burton R.S."/>
        </authorList>
    </citation>
    <scope>NUCLEOTIDE SEQUENCE [LARGE SCALE GENOMIC DNA]</scope>
    <source>
        <strain evidence="10 11">San Diego</strain>
    </source>
</reference>
<feature type="compositionally biased region" description="Basic residues" evidence="8">
    <location>
        <begin position="143"/>
        <end position="154"/>
    </location>
</feature>
<feature type="compositionally biased region" description="Gly residues" evidence="8">
    <location>
        <begin position="14"/>
        <end position="25"/>
    </location>
</feature>
<keyword evidence="6" id="KW-0378">Hydrolase</keyword>
<sequence>MTILGPAKSKGSATNGGGNGGGNGAVVGPAPPIPVVRGGEGPPNGNGGAGGGVSEGPDNGNGLLPGNVDRNAHNTHPVRLPEPLAACAFAAQMVSAVATAWSPGGAGSSSPRWSSPVNQTVKLQAGEKRSSSAVAYDDPPVSVKRRHRGKRHKSSTGPLPRPNVLPSPPMNRGGPPACPETHEPEGGYNSEDEYSHLGVNMSEEEWLEKDRRFERVVKKQGYIIKYMVEDGNCLFRSVADQVYGDQEMHACVRDHCMDYISQNADYYSQYMTEDIDSYVERKRYSEVHGNHLEIQALSEMYNRPIHIYCYSLEPINIFQNFQKSEKINVPIRLCYHRACHYNSLVDPHQASIGIGLGLPGFQPGLADRNLLGQACKASENDLVENTMLEDKLKATDWEATNEAIEEQVARESYLQWLRDNERRNGSKSASASATVTSGDLRTPKGMTSPKASCSKQMGSPKHHSSLLHAAVAGASANSPKAGCSTQCESPLPCTSSQSSQTAFGQCPGSTSNGSLNSSESSEEATSSAPSNVGRDYDGFQLFETASFLSGLPPNMFGLEDWAETDVLTQVLAASQQEYLDSLKQKQASVNDNGSETACSSSAPPSSSSSSSSSSASSSSKASTSAKPS</sequence>
<accession>A0A553NZ85</accession>
<dbReference type="GO" id="GO:0061578">
    <property type="term" value="F:K63-linked deubiquitinase activity"/>
    <property type="evidence" value="ECO:0007669"/>
    <property type="project" value="TreeGrafter"/>
</dbReference>
<evidence type="ECO:0000313" key="10">
    <source>
        <dbReference type="EMBL" id="TRY70735.1"/>
    </source>
</evidence>
<feature type="region of interest" description="Disordered" evidence="8">
    <location>
        <begin position="584"/>
        <end position="628"/>
    </location>
</feature>
<comment type="caution">
    <text evidence="10">The sequence shown here is derived from an EMBL/GenBank/DDBJ whole genome shotgun (WGS) entry which is preliminary data.</text>
</comment>
<dbReference type="EMBL" id="VCGU01000009">
    <property type="protein sequence ID" value="TRY70735.1"/>
    <property type="molecule type" value="Genomic_DNA"/>
</dbReference>
<keyword evidence="11" id="KW-1185">Reference proteome</keyword>
<feature type="domain" description="OTU" evidence="9">
    <location>
        <begin position="222"/>
        <end position="347"/>
    </location>
</feature>
<evidence type="ECO:0000256" key="4">
    <source>
        <dbReference type="ARBA" id="ARBA00022670"/>
    </source>
</evidence>
<dbReference type="Gene3D" id="3.90.70.80">
    <property type="match status" value="1"/>
</dbReference>
<dbReference type="InterPro" id="IPR050704">
    <property type="entry name" value="Peptidase_C85-like"/>
</dbReference>
<dbReference type="OMA" id="MEKNGDY"/>
<feature type="region of interest" description="Disordered" evidence="8">
    <location>
        <begin position="498"/>
        <end position="533"/>
    </location>
</feature>
<organism evidence="10 11">
    <name type="scientific">Tigriopus californicus</name>
    <name type="common">Marine copepod</name>
    <dbReference type="NCBI Taxonomy" id="6832"/>
    <lineage>
        <taxon>Eukaryota</taxon>
        <taxon>Metazoa</taxon>
        <taxon>Ecdysozoa</taxon>
        <taxon>Arthropoda</taxon>
        <taxon>Crustacea</taxon>
        <taxon>Multicrustacea</taxon>
        <taxon>Hexanauplia</taxon>
        <taxon>Copepoda</taxon>
        <taxon>Harpacticoida</taxon>
        <taxon>Harpacticidae</taxon>
        <taxon>Tigriopus</taxon>
    </lineage>
</organism>
<feature type="compositionally biased region" description="Low complexity" evidence="8">
    <location>
        <begin position="55"/>
        <end position="67"/>
    </location>
</feature>
<dbReference type="SUPFAM" id="SSF54001">
    <property type="entry name" value="Cysteine proteinases"/>
    <property type="match status" value="1"/>
</dbReference>
<evidence type="ECO:0000256" key="5">
    <source>
        <dbReference type="ARBA" id="ARBA00022786"/>
    </source>
</evidence>
<evidence type="ECO:0000256" key="8">
    <source>
        <dbReference type="SAM" id="MobiDB-lite"/>
    </source>
</evidence>
<comment type="similarity">
    <text evidence="2">Belongs to the peptidase C85 family.</text>
</comment>
<dbReference type="PANTHER" id="PTHR12419:SF4">
    <property type="entry name" value="OTU DOMAIN-CONTAINING PROTEIN 5"/>
    <property type="match status" value="1"/>
</dbReference>
<dbReference type="PROSITE" id="PS50802">
    <property type="entry name" value="OTU"/>
    <property type="match status" value="1"/>
</dbReference>
<dbReference type="CDD" id="cd22752">
    <property type="entry name" value="OTU_OTUD5-like"/>
    <property type="match status" value="1"/>
</dbReference>
<dbReference type="Proteomes" id="UP000318571">
    <property type="component" value="Chromosome 9"/>
</dbReference>
<dbReference type="InterPro" id="IPR038765">
    <property type="entry name" value="Papain-like_cys_pep_sf"/>
</dbReference>
<name>A0A553NZ85_TIGCA</name>
<keyword evidence="5" id="KW-0833">Ubl conjugation pathway</keyword>
<feature type="compositionally biased region" description="Pro residues" evidence="8">
    <location>
        <begin position="159"/>
        <end position="169"/>
    </location>
</feature>
<feature type="compositionally biased region" description="Gly residues" evidence="8">
    <location>
        <begin position="38"/>
        <end position="54"/>
    </location>
</feature>